<organism evidence="1 2">
    <name type="scientific">Allacma fusca</name>
    <dbReference type="NCBI Taxonomy" id="39272"/>
    <lineage>
        <taxon>Eukaryota</taxon>
        <taxon>Metazoa</taxon>
        <taxon>Ecdysozoa</taxon>
        <taxon>Arthropoda</taxon>
        <taxon>Hexapoda</taxon>
        <taxon>Collembola</taxon>
        <taxon>Symphypleona</taxon>
        <taxon>Sminthuridae</taxon>
        <taxon>Allacma</taxon>
    </lineage>
</organism>
<dbReference type="AlphaFoldDB" id="A0A8J2NTN9"/>
<protein>
    <submittedName>
        <fullName evidence="1">Uncharacterized protein</fullName>
    </submittedName>
</protein>
<name>A0A8J2NTN9_9HEXA</name>
<feature type="non-terminal residue" evidence="1">
    <location>
        <position position="1"/>
    </location>
</feature>
<sequence length="72" mass="7918">VKMVSNEEKSNMMGTIGNIKLSTCNFDPEKRYQKMAEVISPMSITMVMNSSSDAGTLIDLNISNIFIRLTAG</sequence>
<comment type="caution">
    <text evidence="1">The sequence shown here is derived from an EMBL/GenBank/DDBJ whole genome shotgun (WGS) entry which is preliminary data.</text>
</comment>
<evidence type="ECO:0000313" key="2">
    <source>
        <dbReference type="Proteomes" id="UP000708208"/>
    </source>
</evidence>
<keyword evidence="2" id="KW-1185">Reference proteome</keyword>
<dbReference type="EMBL" id="CAJVCH010020501">
    <property type="protein sequence ID" value="CAG7689545.1"/>
    <property type="molecule type" value="Genomic_DNA"/>
</dbReference>
<proteinExistence type="predicted"/>
<gene>
    <name evidence="1" type="ORF">AFUS01_LOCUS3412</name>
</gene>
<dbReference type="Proteomes" id="UP000708208">
    <property type="component" value="Unassembled WGS sequence"/>
</dbReference>
<reference evidence="1" key="1">
    <citation type="submission" date="2021-06" db="EMBL/GenBank/DDBJ databases">
        <authorList>
            <person name="Hodson N. C."/>
            <person name="Mongue J. A."/>
            <person name="Jaron S. K."/>
        </authorList>
    </citation>
    <scope>NUCLEOTIDE SEQUENCE</scope>
</reference>
<evidence type="ECO:0000313" key="1">
    <source>
        <dbReference type="EMBL" id="CAG7689545.1"/>
    </source>
</evidence>
<accession>A0A8J2NTN9</accession>
<dbReference type="OrthoDB" id="428159at2759"/>